<feature type="compositionally biased region" description="Basic and acidic residues" evidence="11">
    <location>
        <begin position="47"/>
        <end position="56"/>
    </location>
</feature>
<dbReference type="GO" id="GO:0005829">
    <property type="term" value="C:cytosol"/>
    <property type="evidence" value="ECO:0007669"/>
    <property type="project" value="UniProtKB-SubCell"/>
</dbReference>
<organism evidence="13 14">
    <name type="scientific">Kalanchoe fedtschenkoi</name>
    <name type="common">Lavender scallops</name>
    <name type="synonym">South American air plant</name>
    <dbReference type="NCBI Taxonomy" id="63787"/>
    <lineage>
        <taxon>Eukaryota</taxon>
        <taxon>Viridiplantae</taxon>
        <taxon>Streptophyta</taxon>
        <taxon>Embryophyta</taxon>
        <taxon>Tracheophyta</taxon>
        <taxon>Spermatophyta</taxon>
        <taxon>Magnoliopsida</taxon>
        <taxon>eudicotyledons</taxon>
        <taxon>Gunneridae</taxon>
        <taxon>Pentapetalae</taxon>
        <taxon>Saxifragales</taxon>
        <taxon>Crassulaceae</taxon>
        <taxon>Kalanchoe</taxon>
    </lineage>
</organism>
<evidence type="ECO:0000259" key="12">
    <source>
        <dbReference type="PROSITE" id="PS50195"/>
    </source>
</evidence>
<evidence type="ECO:0000313" key="14">
    <source>
        <dbReference type="Proteomes" id="UP000594263"/>
    </source>
</evidence>
<feature type="region of interest" description="Disordered" evidence="11">
    <location>
        <begin position="268"/>
        <end position="312"/>
    </location>
</feature>
<evidence type="ECO:0000256" key="10">
    <source>
        <dbReference type="SAM" id="Coils"/>
    </source>
</evidence>
<keyword evidence="5" id="KW-0967">Endosome</keyword>
<evidence type="ECO:0000313" key="13">
    <source>
        <dbReference type="EnsemblPlants" id="Kaladp0036s0141.1.v1.1"/>
    </source>
</evidence>
<dbReference type="Pfam" id="PF00787">
    <property type="entry name" value="PX"/>
    <property type="match status" value="1"/>
</dbReference>
<dbReference type="Gene3D" id="3.30.1520.10">
    <property type="entry name" value="Phox-like domain"/>
    <property type="match status" value="1"/>
</dbReference>
<dbReference type="Proteomes" id="UP000594263">
    <property type="component" value="Unplaced"/>
</dbReference>
<evidence type="ECO:0000256" key="3">
    <source>
        <dbReference type="ARBA" id="ARBA00022448"/>
    </source>
</evidence>
<dbReference type="SMART" id="SM00312">
    <property type="entry name" value="PX"/>
    <property type="match status" value="1"/>
</dbReference>
<evidence type="ECO:0000256" key="5">
    <source>
        <dbReference type="ARBA" id="ARBA00022753"/>
    </source>
</evidence>
<accession>A0A7N0TFM7</accession>
<evidence type="ECO:0000256" key="11">
    <source>
        <dbReference type="SAM" id="MobiDB-lite"/>
    </source>
</evidence>
<feature type="region of interest" description="Disordered" evidence="11">
    <location>
        <begin position="45"/>
        <end position="78"/>
    </location>
</feature>
<keyword evidence="7 10" id="KW-0175">Coiled coil</keyword>
<dbReference type="InterPro" id="IPR044588">
    <property type="entry name" value="EREX-like"/>
</dbReference>
<reference evidence="13" key="1">
    <citation type="submission" date="2021-01" db="UniProtKB">
        <authorList>
            <consortium name="EnsemblPlants"/>
        </authorList>
    </citation>
    <scope>IDENTIFICATION</scope>
</reference>
<dbReference type="EnsemblPlants" id="Kaladp0036s0141.1.v1.1">
    <property type="protein sequence ID" value="Kaladp0036s0141.1.v1.1"/>
    <property type="gene ID" value="Kaladp0036s0141.v1.1"/>
</dbReference>
<feature type="coiled-coil region" evidence="10">
    <location>
        <begin position="416"/>
        <end position="595"/>
    </location>
</feature>
<dbReference type="SUPFAM" id="SSF64268">
    <property type="entry name" value="PX domain"/>
    <property type="match status" value="1"/>
</dbReference>
<evidence type="ECO:0000256" key="7">
    <source>
        <dbReference type="ARBA" id="ARBA00023054"/>
    </source>
</evidence>
<keyword evidence="4" id="KW-0963">Cytoplasm</keyword>
<dbReference type="FunFam" id="3.30.1520.10:FF:000060">
    <property type="entry name" value="Phox (PX) domain-containing protein"/>
    <property type="match status" value="1"/>
</dbReference>
<keyword evidence="14" id="KW-1185">Reference proteome</keyword>
<evidence type="ECO:0000256" key="8">
    <source>
        <dbReference type="ARBA" id="ARBA00023136"/>
    </source>
</evidence>
<evidence type="ECO:0000256" key="6">
    <source>
        <dbReference type="ARBA" id="ARBA00022927"/>
    </source>
</evidence>
<dbReference type="PANTHER" id="PTHR46856">
    <property type="entry name" value="PX DOMAIN-CONTAINING PROTEIN EREL1-RELATED"/>
    <property type="match status" value="1"/>
</dbReference>
<evidence type="ECO:0000256" key="1">
    <source>
        <dbReference type="ARBA" id="ARBA00004481"/>
    </source>
</evidence>
<evidence type="ECO:0000256" key="4">
    <source>
        <dbReference type="ARBA" id="ARBA00022490"/>
    </source>
</evidence>
<dbReference type="GO" id="GO:0010008">
    <property type="term" value="C:endosome membrane"/>
    <property type="evidence" value="ECO:0007669"/>
    <property type="project" value="UniProtKB-SubCell"/>
</dbReference>
<name>A0A7N0TFM7_KALFE</name>
<dbReference type="PROSITE" id="PS50195">
    <property type="entry name" value="PX"/>
    <property type="match status" value="1"/>
</dbReference>
<dbReference type="OMA" id="LHECAIL"/>
<protein>
    <recommendedName>
        <fullName evidence="12">PX domain-containing protein</fullName>
    </recommendedName>
</protein>
<dbReference type="InterPro" id="IPR036871">
    <property type="entry name" value="PX_dom_sf"/>
</dbReference>
<keyword evidence="8" id="KW-0472">Membrane</keyword>
<evidence type="ECO:0000256" key="9">
    <source>
        <dbReference type="ARBA" id="ARBA00055681"/>
    </source>
</evidence>
<comment type="subcellular location">
    <subcellularLocation>
        <location evidence="2">Cytoplasm</location>
        <location evidence="2">Cytosol</location>
    </subcellularLocation>
    <subcellularLocation>
        <location evidence="1">Endosome membrane</location>
        <topology evidence="1">Peripheral membrane protein</topology>
    </subcellularLocation>
</comment>
<dbReference type="Gramene" id="Kaladp0036s0141.1.v1.1">
    <property type="protein sequence ID" value="Kaladp0036s0141.1.v1.1"/>
    <property type="gene ID" value="Kaladp0036s0141.v1.1"/>
</dbReference>
<dbReference type="InterPro" id="IPR001683">
    <property type="entry name" value="PX_dom"/>
</dbReference>
<comment type="function">
    <text evidence="9">Acts as an effector of RABF2A and RABF2B. Involved in vacuolar transport of storage proteins. Regulates membrane trafficking to protein storage vacuoles (PSVs). Binds specifically to phosphatidylinositol 3-monophosphate (PtdIns3P).</text>
</comment>
<dbReference type="GO" id="GO:0035091">
    <property type="term" value="F:phosphatidylinositol binding"/>
    <property type="evidence" value="ECO:0007669"/>
    <property type="project" value="InterPro"/>
</dbReference>
<dbReference type="GO" id="GO:0015031">
    <property type="term" value="P:protein transport"/>
    <property type="evidence" value="ECO:0007669"/>
    <property type="project" value="UniProtKB-KW"/>
</dbReference>
<keyword evidence="3" id="KW-0813">Transport</keyword>
<keyword evidence="6" id="KW-0653">Protein transport</keyword>
<evidence type="ECO:0000256" key="2">
    <source>
        <dbReference type="ARBA" id="ARBA00004514"/>
    </source>
</evidence>
<feature type="domain" description="PX" evidence="12">
    <location>
        <begin position="109"/>
        <end position="226"/>
    </location>
</feature>
<dbReference type="AlphaFoldDB" id="A0A7N0TFM7"/>
<feature type="compositionally biased region" description="Polar residues" evidence="11">
    <location>
        <begin position="287"/>
        <end position="308"/>
    </location>
</feature>
<sequence length="744" mass="83629">MGMYSRDLSLFDFNYTDPNVFASFTRHSQLFSSTDSTDTALDVGEDSAQKRQHENKQQLVLASRNPSPPRYRHDGTSPLPLGMDWSLPPRKWEGKDTVWPGDSSTGWSYCVTIPSWTLLPKARSSETVVFFGIIIGLQSPERITTTRSVLRRFRDFLKLYSDLKKAFPKKNIPPAPPKKLLRRRSKMLLEERRCLLEDWMEKLLSDIDISRCAPTAEFLELEAAARSSFYDADQAFLNAPSTSGVDFMMQFRSISDVSAFGNSSEFYDESTYGASEPDTPRQEQKENSTSTVEQSISDQVTADTSGVSKMTKDKSLKQIADMRRKEILLETGAGNLPSLGRGLSTDSSIGSFLSSVGGVESNFSAVNLLGDHFDLATSGEALPSHPEGVSTSDLDHNGNIFAVLPSYERQKLSSVLATLQQRLFSAKTDMEDLIARLDQEFAMRQYLTTKVQDLEVEVETTKQSCQENMQQAVLIERERYTQTQWDVEEMRRQCLEVELKLKAAEDARVQAESAKASAVRESEMLLRQLDSTREQLANLNKRNEELEFKSKTDVKLLIKEVKSLRGAQSELKQDLTQLMKEKLEAEMLLQRERQKIAPAIAANTKLLHECEILRVRLQECSVNFLVEEENKLILDTSSPSDALDLLTTADNRIGLLLAEAQLLAEDVEAAVSSVEATHTNGSDTSTVDQLRKMLTDVLIDNATLQKQVNSVLRCALNTTVNSEKDEKDEEVPMRKTVLSKFLDR</sequence>
<dbReference type="PANTHER" id="PTHR46856:SF3">
    <property type="entry name" value="PX DOMAIN-CONTAINING PROTEIN EREX"/>
    <property type="match status" value="1"/>
</dbReference>
<proteinExistence type="predicted"/>